<dbReference type="CDD" id="cd01166">
    <property type="entry name" value="KdgK"/>
    <property type="match status" value="1"/>
</dbReference>
<evidence type="ECO:0000256" key="4">
    <source>
        <dbReference type="ARBA" id="ARBA00022777"/>
    </source>
</evidence>
<dbReference type="InterPro" id="IPR029056">
    <property type="entry name" value="Ribokinase-like"/>
</dbReference>
<evidence type="ECO:0000256" key="1">
    <source>
        <dbReference type="ARBA" id="ARBA00010688"/>
    </source>
</evidence>
<dbReference type="KEGG" id="nnv:QNH39_25735"/>
<dbReference type="Proteomes" id="UP001178288">
    <property type="component" value="Chromosome"/>
</dbReference>
<evidence type="ECO:0000256" key="5">
    <source>
        <dbReference type="ARBA" id="ARBA00022840"/>
    </source>
</evidence>
<keyword evidence="9" id="KW-1185">Reference proteome</keyword>
<dbReference type="InterPro" id="IPR050306">
    <property type="entry name" value="PfkB_Carbo_kinase"/>
</dbReference>
<gene>
    <name evidence="8" type="ORF">QNH39_25735</name>
</gene>
<organism evidence="8 9">
    <name type="scientific">Neobacillus novalis</name>
    <dbReference type="NCBI Taxonomy" id="220687"/>
    <lineage>
        <taxon>Bacteria</taxon>
        <taxon>Bacillati</taxon>
        <taxon>Bacillota</taxon>
        <taxon>Bacilli</taxon>
        <taxon>Bacillales</taxon>
        <taxon>Bacillaceae</taxon>
        <taxon>Neobacillus</taxon>
    </lineage>
</organism>
<dbReference type="GO" id="GO:0008865">
    <property type="term" value="F:fructokinase activity"/>
    <property type="evidence" value="ECO:0007669"/>
    <property type="project" value="UniProtKB-ARBA"/>
</dbReference>
<dbReference type="InterPro" id="IPR011611">
    <property type="entry name" value="PfkB_dom"/>
</dbReference>
<dbReference type="GO" id="GO:0005524">
    <property type="term" value="F:ATP binding"/>
    <property type="evidence" value="ECO:0007669"/>
    <property type="project" value="UniProtKB-KW"/>
</dbReference>
<evidence type="ECO:0000256" key="2">
    <source>
        <dbReference type="ARBA" id="ARBA00022679"/>
    </source>
</evidence>
<dbReference type="PRINTS" id="PR00990">
    <property type="entry name" value="RIBOKINASE"/>
</dbReference>
<keyword evidence="3" id="KW-0547">Nucleotide-binding</keyword>
<dbReference type="InterPro" id="IPR002139">
    <property type="entry name" value="Ribo/fructo_kinase"/>
</dbReference>
<name>A0AA95MMJ7_9BACI</name>
<dbReference type="RefSeq" id="WP_066093215.1">
    <property type="nucleotide sequence ID" value="NZ_CP126114.1"/>
</dbReference>
<dbReference type="AlphaFoldDB" id="A0AA95MMJ7"/>
<dbReference type="PANTHER" id="PTHR43085:SF1">
    <property type="entry name" value="PSEUDOURIDINE KINASE-RELATED"/>
    <property type="match status" value="1"/>
</dbReference>
<keyword evidence="2 6" id="KW-0808">Transferase</keyword>
<sequence>MEKNVFVLGELNVDLIFSGENITPEWNREKLVNHFEQVLGSSSAITACVLAGLGHQVYFVGVVGDDPFGHFCIEQLRAKGVKTDYITIDPELKTGVTLSLTTTKDRALLTFMGAISKLTKKYLPENLYEIADHLHFGSYYLQQDARLQWREIFAEANKHQISTSFDTGWDPNNQWYRNDLLELLEFTDLFIPSEEELFSILNINNLTDIPACLPEKHGMVAIKRGENGSVLFDNDAHFISVDGYKVNPIDTTGAGDSFNAGLISGFLQNKRGEELLKFANACGALATLRIGGASYVPSLEEVYHFQNSNTE</sequence>
<evidence type="ECO:0000256" key="3">
    <source>
        <dbReference type="ARBA" id="ARBA00022741"/>
    </source>
</evidence>
<feature type="domain" description="Carbohydrate kinase PfkB" evidence="7">
    <location>
        <begin position="3"/>
        <end position="296"/>
    </location>
</feature>
<dbReference type="Pfam" id="PF00294">
    <property type="entry name" value="PfkB"/>
    <property type="match status" value="1"/>
</dbReference>
<reference evidence="8" key="1">
    <citation type="submission" date="2023-05" db="EMBL/GenBank/DDBJ databases">
        <title>Comparative genomics of Bacillaceae isolates and their secondary metabolite potential.</title>
        <authorList>
            <person name="Song L."/>
            <person name="Nielsen L.J."/>
            <person name="Mohite O."/>
            <person name="Xu X."/>
            <person name="Weber T."/>
            <person name="Kovacs A.T."/>
        </authorList>
    </citation>
    <scope>NUCLEOTIDE SEQUENCE</scope>
    <source>
        <strain evidence="8">XLM17</strain>
    </source>
</reference>
<evidence type="ECO:0000313" key="8">
    <source>
        <dbReference type="EMBL" id="WHY85937.1"/>
    </source>
</evidence>
<proteinExistence type="inferred from homology"/>
<dbReference type="Gene3D" id="3.40.1190.20">
    <property type="match status" value="1"/>
</dbReference>
<protein>
    <submittedName>
        <fullName evidence="8">Carbohydrate kinase family protein</fullName>
    </submittedName>
</protein>
<dbReference type="InterPro" id="IPR002173">
    <property type="entry name" value="Carboh/pur_kinase_PfkB_CS"/>
</dbReference>
<evidence type="ECO:0000256" key="6">
    <source>
        <dbReference type="RuleBase" id="RU003704"/>
    </source>
</evidence>
<dbReference type="PANTHER" id="PTHR43085">
    <property type="entry name" value="HEXOKINASE FAMILY MEMBER"/>
    <property type="match status" value="1"/>
</dbReference>
<comment type="similarity">
    <text evidence="1 6">Belongs to the carbohydrate kinase PfkB family.</text>
</comment>
<keyword evidence="4 6" id="KW-0418">Kinase</keyword>
<keyword evidence="5" id="KW-0067">ATP-binding</keyword>
<dbReference type="SUPFAM" id="SSF53613">
    <property type="entry name" value="Ribokinase-like"/>
    <property type="match status" value="1"/>
</dbReference>
<evidence type="ECO:0000259" key="7">
    <source>
        <dbReference type="Pfam" id="PF00294"/>
    </source>
</evidence>
<dbReference type="EMBL" id="CP126114">
    <property type="protein sequence ID" value="WHY85937.1"/>
    <property type="molecule type" value="Genomic_DNA"/>
</dbReference>
<evidence type="ECO:0000313" key="9">
    <source>
        <dbReference type="Proteomes" id="UP001178288"/>
    </source>
</evidence>
<accession>A0AA95MMJ7</accession>
<dbReference type="PROSITE" id="PS00584">
    <property type="entry name" value="PFKB_KINASES_2"/>
    <property type="match status" value="1"/>
</dbReference>
<dbReference type="GO" id="GO:0006000">
    <property type="term" value="P:fructose metabolic process"/>
    <property type="evidence" value="ECO:0007669"/>
    <property type="project" value="UniProtKB-ARBA"/>
</dbReference>